<dbReference type="EMBL" id="SNRW01020890">
    <property type="protein sequence ID" value="KAA6365067.1"/>
    <property type="molecule type" value="Genomic_DNA"/>
</dbReference>
<sequence length="119" mass="13734">MKEHQKDGRVQKASLCPSLELVRRRQMNVTLNLGSSLGVNLTLIRQQRFKIRQIHPIPGTSQVTLRAFFLMLILMIPSPNMLQMGLPRDSIYRIMSNHKVLRFKILVVQFIQKPRNAGS</sequence>
<proteinExistence type="predicted"/>
<evidence type="ECO:0000313" key="2">
    <source>
        <dbReference type="Proteomes" id="UP000324800"/>
    </source>
</evidence>
<dbReference type="AlphaFoldDB" id="A0A5J4U395"/>
<dbReference type="Proteomes" id="UP000324800">
    <property type="component" value="Unassembled WGS sequence"/>
</dbReference>
<organism evidence="1 2">
    <name type="scientific">Streblomastix strix</name>
    <dbReference type="NCBI Taxonomy" id="222440"/>
    <lineage>
        <taxon>Eukaryota</taxon>
        <taxon>Metamonada</taxon>
        <taxon>Preaxostyla</taxon>
        <taxon>Oxymonadida</taxon>
        <taxon>Streblomastigidae</taxon>
        <taxon>Streblomastix</taxon>
    </lineage>
</organism>
<evidence type="ECO:0000313" key="1">
    <source>
        <dbReference type="EMBL" id="KAA6365067.1"/>
    </source>
</evidence>
<protein>
    <submittedName>
        <fullName evidence="1">Uncharacterized protein</fullName>
    </submittedName>
</protein>
<reference evidence="1 2" key="1">
    <citation type="submission" date="2019-03" db="EMBL/GenBank/DDBJ databases">
        <title>Single cell metagenomics reveals metabolic interactions within the superorganism composed of flagellate Streblomastix strix and complex community of Bacteroidetes bacteria on its surface.</title>
        <authorList>
            <person name="Treitli S.C."/>
            <person name="Kolisko M."/>
            <person name="Husnik F."/>
            <person name="Keeling P."/>
            <person name="Hampl V."/>
        </authorList>
    </citation>
    <scope>NUCLEOTIDE SEQUENCE [LARGE SCALE GENOMIC DNA]</scope>
    <source>
        <strain evidence="1">ST1C</strain>
    </source>
</reference>
<accession>A0A5J4U395</accession>
<feature type="non-terminal residue" evidence="1">
    <location>
        <position position="119"/>
    </location>
</feature>
<comment type="caution">
    <text evidence="1">The sequence shown here is derived from an EMBL/GenBank/DDBJ whole genome shotgun (WGS) entry which is preliminary data.</text>
</comment>
<name>A0A5J4U395_9EUKA</name>
<gene>
    <name evidence="1" type="ORF">EZS28_039405</name>
</gene>